<dbReference type="InterPro" id="IPR037925">
    <property type="entry name" value="FlgE/F/G-like"/>
</dbReference>
<evidence type="ECO:0000313" key="9">
    <source>
        <dbReference type="Proteomes" id="UP001612915"/>
    </source>
</evidence>
<dbReference type="NCBIfam" id="TIGR03506">
    <property type="entry name" value="FlgEFG_subfam"/>
    <property type="match status" value="1"/>
</dbReference>
<dbReference type="InterPro" id="IPR019776">
    <property type="entry name" value="Flagellar_basal_body_rod_CS"/>
</dbReference>
<dbReference type="PANTHER" id="PTHR30435:SF1">
    <property type="entry name" value="FLAGELLAR HOOK PROTEIN FLGE"/>
    <property type="match status" value="1"/>
</dbReference>
<reference evidence="8 9" key="1">
    <citation type="submission" date="2024-10" db="EMBL/GenBank/DDBJ databases">
        <title>The Natural Products Discovery Center: Release of the First 8490 Sequenced Strains for Exploring Actinobacteria Biosynthetic Diversity.</title>
        <authorList>
            <person name="Kalkreuter E."/>
            <person name="Kautsar S.A."/>
            <person name="Yang D."/>
            <person name="Bader C.D."/>
            <person name="Teijaro C.N."/>
            <person name="Fluegel L."/>
            <person name="Davis C.M."/>
            <person name="Simpson J.R."/>
            <person name="Lauterbach L."/>
            <person name="Steele A.D."/>
            <person name="Gui C."/>
            <person name="Meng S."/>
            <person name="Li G."/>
            <person name="Viehrig K."/>
            <person name="Ye F."/>
            <person name="Su P."/>
            <person name="Kiefer A.F."/>
            <person name="Nichols A."/>
            <person name="Cepeda A.J."/>
            <person name="Yan W."/>
            <person name="Fan B."/>
            <person name="Jiang Y."/>
            <person name="Adhikari A."/>
            <person name="Zheng C.-J."/>
            <person name="Schuster L."/>
            <person name="Cowan T.M."/>
            <person name="Smanski M.J."/>
            <person name="Chevrette M.G."/>
            <person name="De Carvalho L.P.S."/>
            <person name="Shen B."/>
        </authorList>
    </citation>
    <scope>NUCLEOTIDE SEQUENCE [LARGE SCALE GENOMIC DNA]</scope>
    <source>
        <strain evidence="8 9">NPDC049639</strain>
    </source>
</reference>
<keyword evidence="8" id="KW-0966">Cell projection</keyword>
<dbReference type="InterPro" id="IPR053967">
    <property type="entry name" value="LlgE_F_G-like_D1"/>
</dbReference>
<keyword evidence="8" id="KW-0969">Cilium</keyword>
<name>A0ABW8AJV2_9ACTN</name>
<dbReference type="Pfam" id="PF00460">
    <property type="entry name" value="Flg_bb_rod"/>
    <property type="match status" value="1"/>
</dbReference>
<dbReference type="InterPro" id="IPR010930">
    <property type="entry name" value="Flg_bb/hook_C_dom"/>
</dbReference>
<evidence type="ECO:0000256" key="1">
    <source>
        <dbReference type="ARBA" id="ARBA00004117"/>
    </source>
</evidence>
<dbReference type="Gene3D" id="2.60.98.20">
    <property type="entry name" value="Flagellar hook protein FlgE"/>
    <property type="match status" value="1"/>
</dbReference>
<dbReference type="Pfam" id="PF22692">
    <property type="entry name" value="LlgE_F_G_D1"/>
    <property type="match status" value="1"/>
</dbReference>
<comment type="similarity">
    <text evidence="2 4">Belongs to the flagella basal body rod proteins family.</text>
</comment>
<dbReference type="PANTHER" id="PTHR30435">
    <property type="entry name" value="FLAGELLAR PROTEIN"/>
    <property type="match status" value="1"/>
</dbReference>
<evidence type="ECO:0000259" key="7">
    <source>
        <dbReference type="Pfam" id="PF22692"/>
    </source>
</evidence>
<sequence>MLRSLFSGISGLKAHQTMMDVVGNNIANVNTNGFKASNVVFEDTLSQMVRAAAAPSSAAGGLNPTQIGLGVQTGTIQTNFLQGSAQTTNKATDLMLQGDGFFVLKDGNQEVYSRAGSFTFDTDGYLINSDGNYVQGFPATNGVVDPYGNLTSIRLQVGTTIAGTPSTNAVVSGNMKNGDASTRTLSTEAFDTLGAAHNLTISLDDDGSGGFNVTVTDQSDGTTGSGAVTFTAAGANASGAATITLADGTQVDIDLTGITNYAGVESVEVKSHDGAAAGTLQSFQIAPDGTVIGIYSNGQKRNEAQLAVANFNNPQGLEKVGDSLYRSSTNSGLAQVGVPGAGGRGTVTSGSLEMSNVDLGAEFTNLIIAQRGFQANSKVITASDEMLQDLVNIKR</sequence>
<evidence type="ECO:0000256" key="2">
    <source>
        <dbReference type="ARBA" id="ARBA00009677"/>
    </source>
</evidence>
<feature type="domain" description="Flagellar basal body rod protein N-terminal" evidence="5">
    <location>
        <begin position="8"/>
        <end position="35"/>
    </location>
</feature>
<dbReference type="InterPro" id="IPR037058">
    <property type="entry name" value="Falgellar_hook_FlgE_sf"/>
</dbReference>
<protein>
    <recommendedName>
        <fullName evidence="4">Flagellar hook protein FlgE</fullName>
    </recommendedName>
</protein>
<comment type="caution">
    <text evidence="8">The sequence shown here is derived from an EMBL/GenBank/DDBJ whole genome shotgun (WGS) entry which is preliminary data.</text>
</comment>
<evidence type="ECO:0000256" key="4">
    <source>
        <dbReference type="RuleBase" id="RU362116"/>
    </source>
</evidence>
<evidence type="ECO:0000313" key="8">
    <source>
        <dbReference type="EMBL" id="MFI7585876.1"/>
    </source>
</evidence>
<dbReference type="RefSeq" id="WP_398274521.1">
    <property type="nucleotide sequence ID" value="NZ_JBITLV010000001.1"/>
</dbReference>
<proteinExistence type="inferred from homology"/>
<accession>A0ABW8AJV2</accession>
<dbReference type="InterPro" id="IPR001444">
    <property type="entry name" value="Flag_bb_rod_N"/>
</dbReference>
<dbReference type="Proteomes" id="UP001612915">
    <property type="component" value="Unassembled WGS sequence"/>
</dbReference>
<gene>
    <name evidence="8" type="ORF">ACIB24_02230</name>
</gene>
<feature type="domain" description="Flagellar hook protein FlgE/F/G-like D1" evidence="7">
    <location>
        <begin position="96"/>
        <end position="142"/>
    </location>
</feature>
<dbReference type="PROSITE" id="PS00588">
    <property type="entry name" value="FLAGELLA_BB_ROD"/>
    <property type="match status" value="1"/>
</dbReference>
<dbReference type="InterPro" id="IPR020013">
    <property type="entry name" value="Flagellar_FlgE/F/G"/>
</dbReference>
<keyword evidence="8" id="KW-0282">Flagellum</keyword>
<evidence type="ECO:0000259" key="6">
    <source>
        <dbReference type="Pfam" id="PF06429"/>
    </source>
</evidence>
<evidence type="ECO:0000259" key="5">
    <source>
        <dbReference type="Pfam" id="PF00460"/>
    </source>
</evidence>
<dbReference type="SUPFAM" id="SSF117143">
    <property type="entry name" value="Flagellar hook protein flgE"/>
    <property type="match status" value="1"/>
</dbReference>
<comment type="function">
    <text evidence="4">A flexible structure which links the flagellar filament to the drive apparatus in the basal body.</text>
</comment>
<organism evidence="8 9">
    <name type="scientific">Spongisporangium articulatum</name>
    <dbReference type="NCBI Taxonomy" id="3362603"/>
    <lineage>
        <taxon>Bacteria</taxon>
        <taxon>Bacillati</taxon>
        <taxon>Actinomycetota</taxon>
        <taxon>Actinomycetes</taxon>
        <taxon>Kineosporiales</taxon>
        <taxon>Kineosporiaceae</taxon>
        <taxon>Spongisporangium</taxon>
    </lineage>
</organism>
<keyword evidence="3 4" id="KW-0975">Bacterial flagellum</keyword>
<evidence type="ECO:0000256" key="3">
    <source>
        <dbReference type="ARBA" id="ARBA00023143"/>
    </source>
</evidence>
<comment type="subcellular location">
    <subcellularLocation>
        <location evidence="1 4">Bacterial flagellum basal body</location>
    </subcellularLocation>
</comment>
<feature type="domain" description="Flagellar basal-body/hook protein C-terminal" evidence="6">
    <location>
        <begin position="349"/>
        <end position="393"/>
    </location>
</feature>
<dbReference type="Pfam" id="PF06429">
    <property type="entry name" value="Flg_bbr_C"/>
    <property type="match status" value="1"/>
</dbReference>
<keyword evidence="9" id="KW-1185">Reference proteome</keyword>
<dbReference type="EMBL" id="JBITLV010000001">
    <property type="protein sequence ID" value="MFI7585876.1"/>
    <property type="molecule type" value="Genomic_DNA"/>
</dbReference>